<sequence>MKVIKHIRITLYLNSINISRFSDGQLDRVNCSKVMDACHPMPVTLHRAFDHSTNWRDAWSRSVSFRGFLLGSGVNVKSLPTIKNALPLLKALHTSASIKETSRCSARPSFKLGENDAFDSERATSATLLSEIVAIARSHNDTHGYTS</sequence>
<dbReference type="PANTHER" id="PTHR12598">
    <property type="entry name" value="COPPER HOMEOSTASIS PROTEIN CUTC"/>
    <property type="match status" value="1"/>
</dbReference>
<proteinExistence type="inferred from homology"/>
<evidence type="ECO:0000256" key="2">
    <source>
        <dbReference type="ARBA" id="ARBA00019014"/>
    </source>
</evidence>
<dbReference type="InterPro" id="IPR005627">
    <property type="entry name" value="CutC-like"/>
</dbReference>
<keyword evidence="3" id="KW-1185">Reference proteome</keyword>
<evidence type="ECO:0000313" key="3">
    <source>
        <dbReference type="Proteomes" id="UP000887564"/>
    </source>
</evidence>
<evidence type="ECO:0000256" key="1">
    <source>
        <dbReference type="ARBA" id="ARBA00007768"/>
    </source>
</evidence>
<dbReference type="Gene3D" id="3.20.20.380">
    <property type="entry name" value="Copper homeostasis (CutC) domain"/>
    <property type="match status" value="1"/>
</dbReference>
<dbReference type="InterPro" id="IPR036822">
    <property type="entry name" value="CutC-like_dom_sf"/>
</dbReference>
<dbReference type="PANTHER" id="PTHR12598:SF0">
    <property type="entry name" value="COPPER HOMEOSTASIS PROTEIN CUTC HOMOLOG"/>
    <property type="match status" value="1"/>
</dbReference>
<organism evidence="3 4">
    <name type="scientific">Parascaris equorum</name>
    <name type="common">Equine roundworm</name>
    <dbReference type="NCBI Taxonomy" id="6256"/>
    <lineage>
        <taxon>Eukaryota</taxon>
        <taxon>Metazoa</taxon>
        <taxon>Ecdysozoa</taxon>
        <taxon>Nematoda</taxon>
        <taxon>Chromadorea</taxon>
        <taxon>Rhabditida</taxon>
        <taxon>Spirurina</taxon>
        <taxon>Ascaridomorpha</taxon>
        <taxon>Ascaridoidea</taxon>
        <taxon>Ascarididae</taxon>
        <taxon>Parascaris</taxon>
    </lineage>
</organism>
<dbReference type="WBParaSite" id="PEQ_0001103701-mRNA-1">
    <property type="protein sequence ID" value="PEQ_0001103701-mRNA-1"/>
    <property type="gene ID" value="PEQ_0001103701"/>
</dbReference>
<reference evidence="4" key="1">
    <citation type="submission" date="2022-11" db="UniProtKB">
        <authorList>
            <consortium name="WormBaseParasite"/>
        </authorList>
    </citation>
    <scope>IDENTIFICATION</scope>
</reference>
<evidence type="ECO:0000313" key="4">
    <source>
        <dbReference type="WBParaSite" id="PEQ_0001103701-mRNA-1"/>
    </source>
</evidence>
<dbReference type="AlphaFoldDB" id="A0A914RXY7"/>
<name>A0A914RXY7_PAREQ</name>
<comment type="similarity">
    <text evidence="1">Belongs to the CutC family.</text>
</comment>
<dbReference type="Proteomes" id="UP000887564">
    <property type="component" value="Unplaced"/>
</dbReference>
<dbReference type="SUPFAM" id="SSF110395">
    <property type="entry name" value="CutC-like"/>
    <property type="match status" value="1"/>
</dbReference>
<dbReference type="Pfam" id="PF03932">
    <property type="entry name" value="CutC"/>
    <property type="match status" value="1"/>
</dbReference>
<protein>
    <recommendedName>
        <fullName evidence="2">Copper homeostasis protein cutC homolog</fullName>
    </recommendedName>
</protein>
<dbReference type="GO" id="GO:0005507">
    <property type="term" value="F:copper ion binding"/>
    <property type="evidence" value="ECO:0007669"/>
    <property type="project" value="TreeGrafter"/>
</dbReference>
<accession>A0A914RXY7</accession>